<dbReference type="PANTHER" id="PTHR45733:SF8">
    <property type="entry name" value="FORMIN-J"/>
    <property type="match status" value="1"/>
</dbReference>
<proteinExistence type="predicted"/>
<dbReference type="InterPro" id="IPR051144">
    <property type="entry name" value="Formin_homology_domain"/>
</dbReference>
<dbReference type="OrthoDB" id="1668162at2759"/>
<dbReference type="InterPro" id="IPR035892">
    <property type="entry name" value="C2_domain_sf"/>
</dbReference>
<dbReference type="SUPFAM" id="SSF52799">
    <property type="entry name" value="(Phosphotyrosine protein) phosphatases II"/>
    <property type="match status" value="1"/>
</dbReference>
<dbReference type="STRING" id="35608.A0A2U1KJ32"/>
<dbReference type="SMART" id="SM01326">
    <property type="entry name" value="PTEN_C2"/>
    <property type="match status" value="1"/>
</dbReference>
<name>A0A2U1KJ32_ARTAN</name>
<keyword evidence="1" id="KW-0904">Protein phosphatase</keyword>
<dbReference type="SUPFAM" id="SSF49562">
    <property type="entry name" value="C2 domain (Calcium/lipid-binding domain, CaLB)"/>
    <property type="match status" value="1"/>
</dbReference>
<keyword evidence="4" id="KW-1185">Reference proteome</keyword>
<feature type="domain" description="C2 tensin-type" evidence="2">
    <location>
        <begin position="154"/>
        <end position="275"/>
    </location>
</feature>
<keyword evidence="1" id="KW-0378">Hydrolase</keyword>
<dbReference type="AlphaFoldDB" id="A0A2U1KJ32"/>
<dbReference type="Pfam" id="PF10409">
    <property type="entry name" value="PTEN_C2"/>
    <property type="match status" value="1"/>
</dbReference>
<dbReference type="Gene3D" id="3.90.190.10">
    <property type="entry name" value="Protein tyrosine phosphatase superfamily"/>
    <property type="match status" value="1"/>
</dbReference>
<evidence type="ECO:0000256" key="1">
    <source>
        <dbReference type="ARBA" id="ARBA00022912"/>
    </source>
</evidence>
<dbReference type="EMBL" id="PKPP01017673">
    <property type="protein sequence ID" value="PWA36784.1"/>
    <property type="molecule type" value="Genomic_DNA"/>
</dbReference>
<sequence>MGDTIDQLKDHYPEASIQIYNFANKESSQVASSLSEYDVKVMDYPQQYKGCPLLPMEVIHHFLKTSESWLLLGQQHVLLMHCEQGGWPILAFMLAAFMTYKNNYSGEGKTLDVVYKQAARELLHFFQRLNPLPSQLRYLQYVSRIVGVKWPLQDKALTLNCVVFQFIPDFDGNGGFRPIFRIYGQDPLHPGKIFDAELEQTNFDINCHVQGDIVLECINLHDDLTSEKMMFRAMFNTAFMGSNFVVLNSDEIDTLWDAKDTFHNDFRVKLIFSDLDATAFKPTAELTCFDEWLGPKRDVTLNVSHQIATPDIVQETSASGSSQSVQSNNLFNVAPDLIKQKLSDVMPSMKDSRKQRSFEEVWPPINESAYDYDGGFEDADSRIHDYDN</sequence>
<evidence type="ECO:0000259" key="2">
    <source>
        <dbReference type="PROSITE" id="PS51182"/>
    </source>
</evidence>
<reference evidence="3 4" key="1">
    <citation type="journal article" date="2018" name="Mol. Plant">
        <title>The genome of Artemisia annua provides insight into the evolution of Asteraceae family and artemisinin biosynthesis.</title>
        <authorList>
            <person name="Shen Q."/>
            <person name="Zhang L."/>
            <person name="Liao Z."/>
            <person name="Wang S."/>
            <person name="Yan T."/>
            <person name="Shi P."/>
            <person name="Liu M."/>
            <person name="Fu X."/>
            <person name="Pan Q."/>
            <person name="Wang Y."/>
            <person name="Lv Z."/>
            <person name="Lu X."/>
            <person name="Zhang F."/>
            <person name="Jiang W."/>
            <person name="Ma Y."/>
            <person name="Chen M."/>
            <person name="Hao X."/>
            <person name="Li L."/>
            <person name="Tang Y."/>
            <person name="Lv G."/>
            <person name="Zhou Y."/>
            <person name="Sun X."/>
            <person name="Brodelius P.E."/>
            <person name="Rose J.K.C."/>
            <person name="Tang K."/>
        </authorList>
    </citation>
    <scope>NUCLEOTIDE SEQUENCE [LARGE SCALE GENOMIC DNA]</scope>
    <source>
        <strain evidence="4">cv. Huhao1</strain>
        <tissue evidence="3">Leaf</tissue>
    </source>
</reference>
<dbReference type="PROSITE" id="PS51182">
    <property type="entry name" value="C2_TENSIN"/>
    <property type="match status" value="1"/>
</dbReference>
<dbReference type="Proteomes" id="UP000245207">
    <property type="component" value="Unassembled WGS sequence"/>
</dbReference>
<evidence type="ECO:0000313" key="3">
    <source>
        <dbReference type="EMBL" id="PWA36784.1"/>
    </source>
</evidence>
<dbReference type="Gene3D" id="2.60.40.1110">
    <property type="match status" value="1"/>
</dbReference>
<dbReference type="GO" id="GO:0004721">
    <property type="term" value="F:phosphoprotein phosphatase activity"/>
    <property type="evidence" value="ECO:0007669"/>
    <property type="project" value="UniProtKB-KW"/>
</dbReference>
<gene>
    <name evidence="3" type="ORF">CTI12_AA591760</name>
</gene>
<dbReference type="InterPro" id="IPR029021">
    <property type="entry name" value="Prot-tyrosine_phosphatase-like"/>
</dbReference>
<protein>
    <submittedName>
        <fullName evidence="3">Formin-like protein 13</fullName>
    </submittedName>
</protein>
<accession>A0A2U1KJ32</accession>
<organism evidence="3 4">
    <name type="scientific">Artemisia annua</name>
    <name type="common">Sweet wormwood</name>
    <dbReference type="NCBI Taxonomy" id="35608"/>
    <lineage>
        <taxon>Eukaryota</taxon>
        <taxon>Viridiplantae</taxon>
        <taxon>Streptophyta</taxon>
        <taxon>Embryophyta</taxon>
        <taxon>Tracheophyta</taxon>
        <taxon>Spermatophyta</taxon>
        <taxon>Magnoliopsida</taxon>
        <taxon>eudicotyledons</taxon>
        <taxon>Gunneridae</taxon>
        <taxon>Pentapetalae</taxon>
        <taxon>asterids</taxon>
        <taxon>campanulids</taxon>
        <taxon>Asterales</taxon>
        <taxon>Asteraceae</taxon>
        <taxon>Asteroideae</taxon>
        <taxon>Anthemideae</taxon>
        <taxon>Artemisiinae</taxon>
        <taxon>Artemisia</taxon>
    </lineage>
</organism>
<dbReference type="InterPro" id="IPR014020">
    <property type="entry name" value="Tensin_C2-dom"/>
</dbReference>
<dbReference type="PANTHER" id="PTHR45733">
    <property type="entry name" value="FORMIN-J"/>
    <property type="match status" value="1"/>
</dbReference>
<evidence type="ECO:0000313" key="4">
    <source>
        <dbReference type="Proteomes" id="UP000245207"/>
    </source>
</evidence>
<comment type="caution">
    <text evidence="3">The sequence shown here is derived from an EMBL/GenBank/DDBJ whole genome shotgun (WGS) entry which is preliminary data.</text>
</comment>